<evidence type="ECO:0000256" key="2">
    <source>
        <dbReference type="ARBA" id="ARBA00022741"/>
    </source>
</evidence>
<comment type="similarity">
    <text evidence="1">Belongs to the DNA2/NAM7 helicase family.</text>
</comment>
<evidence type="ECO:0000259" key="6">
    <source>
        <dbReference type="SMART" id="SM00955"/>
    </source>
</evidence>
<dbReference type="SMART" id="SM00955">
    <property type="entry name" value="RNB"/>
    <property type="match status" value="1"/>
</dbReference>
<keyword evidence="4" id="KW-0347">Helicase</keyword>
<dbReference type="SUPFAM" id="SSF52540">
    <property type="entry name" value="P-loop containing nucleoside triphosphate hydrolases"/>
    <property type="match status" value="2"/>
</dbReference>
<reference evidence="7" key="1">
    <citation type="thesis" date="2020" institute="ProQuest LLC" country="789 East Eisenhower Parkway, Ann Arbor, MI, USA">
        <title>Comparative Genomics and Chromosome Evolution.</title>
        <authorList>
            <person name="Mudd A.B."/>
        </authorList>
    </citation>
    <scope>NUCLEOTIDE SEQUENCE</scope>
    <source>
        <strain evidence="7">237g6f4</strain>
        <tissue evidence="7">Blood</tissue>
    </source>
</reference>
<dbReference type="Gene3D" id="3.40.50.300">
    <property type="entry name" value="P-loop containing nucleotide triphosphate hydrolases"/>
    <property type="match status" value="4"/>
</dbReference>
<dbReference type="InterPro" id="IPR027417">
    <property type="entry name" value="P-loop_NTPase"/>
</dbReference>
<feature type="domain" description="RNB" evidence="6">
    <location>
        <begin position="1467"/>
        <end position="1822"/>
    </location>
</feature>
<dbReference type="GO" id="GO:0016787">
    <property type="term" value="F:hydrolase activity"/>
    <property type="evidence" value="ECO:0007669"/>
    <property type="project" value="UniProtKB-KW"/>
</dbReference>
<keyword evidence="8" id="KW-1185">Reference proteome</keyword>
<sequence length="2754" mass="314050">MEQFTGVGPPNVTKLLQYVDLHWACATCSKKKQGITYLYQPLKHNCSAELLLAKCKERSDQKDWYQVRQRPSYPMPARYVVCWHYRPAYGCIRHQLNCTFAWSTEEVLVWSFERTSNLERHQLRSMLRPSPAPSPVTEPKNWKDILSKFGGQFQDICEQCFYQSPPKVTLTQLCHCHPRPMPLLAHIVIDDTKKQCNIVRPLPSPHHIRLCTQRSRGLHCGIEKGQCPNAHSEVELAVWKAEQNYGLTRGEIKKNHKLNVGFYCRLCLVSANSQESFEVHCASLEHGRMLTTDSLPVWNHRAPPIGMSRFSLCESPLQCIYGNSCQKAHNQEELQEWMLRVKVTRRNRQLVEEEGLQSYQDRLVQEYQLCSNEMEVLSEKVEGVKITCNQPLKINSKEKFLQRTWEFTLHSKMPLLHVSLLKTSPGAIFSLDAKGHQKPCHYAGGNCFLVKGSRIQYKLSVHVQCSVFGVFEQWLVLDFGIRPVLLQKIYVQVGSQVETLSHQEKASDQQVKPLSTLERWYTGKFLTVPSKERTVEEKNLFEMYKPPSINPFYIPSVEKMSLTAENYRQMMHVSLLQEEAAREQLISSLNLNVTVIFKKMVEGRNETKIAPPGELFAVIPLPTGMTQDTEEGYLLQRSVSTALIAPFPMQNDKVYEVLLEPGIELEGSVLLKISERCCRELSFQQNVSAQLEIQFQIDRLPFCIYHEAVDRLLDEKLLFPDLSQCQLPVYQEKISWGNKKQQQAISYICGSVTGKKPVAPLVIYGPFGTGKTSTMAQAALQVIRTPHTRVLICTHNNSAADLYIQEHFHPYVEAGHPEATPIRVKFTQSPINRTHRITLRYCLLSPDKSTFIIPHRNELDKYRIVVTTAVTSRDLNVPRGYFSHILLDETAQMMECEALIPLAMANHNTRVVVAGDHMQETPRFFNKIIGEEYTLLTRLFSHYQRGDCQVAKYGRIIFNQNYRSVPDIISFVSRCFYVGRNNAIEACADKPMQPPIGSHALGLFHCQGPCSSEGNSWVNQSEMLQVIEIVKNILHEWPEHWGVVNQSKICVVSHGSQVKLIRQELRKIKLFDITVTNYDNIIGCEYFVMILSTVRSMDSLPVLPPSTSSFSLDFFCDPRILNTILTRARAQVFVVGDVVALCSFGGCSRIWRSYLRECEEVGSAMPKDLGVENIKQVVCDLQAWRKQPGEDDGTEDSDSWVSDIDINAEDAILQELLDSKKEILVTVTEEGILEVEPQGNTSQKIDRYTHFPTHILEQYLNLQPNNYKKCQLVKEDFDRGYAITLEDHPPRRILVNGRQNCGMGFSGDTVVVQLLSNTNHEAGKVVGVLKAGEKNRRFVCAMDPKDPSIMIPIDKSVTKIFCKCIKEKTNFIPIRKFKGRQIITKHLEKVTEEMKWNRLFLVEVVCWREGFYYPMGIVNSILPPVQSLEQGLKILKLEYGIENDNNYPQEVMEEIEKMSNPTIDRDRKDCRGILTFTVDPAKAKDLDDAISVEDQGDYYEIGVHITDLAAVIAQGGALDNEARRRGVTFYSIHDAVHMLPQKLSSDLCSLKPNNDRLAISLFVKVRKDTDEMVSGYFCNTVIRSKQQLSYEEANFILQSNSGGPAVFSTVKGCLCIVAHFSDVHRMFRLEKISNYKQPDEDCPPGSRKAQCMIEELMIMYNSWVADYLTNKDKLMDLIPVRCQNGPSLQKIEEMKKKFQHLLPFSSYLSHHLLNVPELPSPLSDHKVTMLNSVWKQIQTATEQSDHAKVTDLLATEDLHPKLCYAVREFRSQLGRSYFIRSNSINANGHYSLQLCSYTWASSPLRRYIDIVVQRLIRGDLKRLSVSHISPKDMDMICLNFDIRVRKESAYEKRGHSLKLALSSFKEVQKKLAVIVSATASNKSIKVVFPLNGDSLSSPMSLDYSVLQPVEQPTPIENGSSLSWRRRMYSYRTHREKPLKTKVRKDIISFNPKAWHKAIEAISRGETKQAIHALSEGKEAYDSMSFVNQSLCGHYMELRLNLHPGDCLPVQLCSVLNRGLPMPSPQLCSPAPGIELCLEHTSQPVDCFSGLAKRAPLKRYQNIKDYQSVWLPLCQMEAVESAVAEGGGILFRDVPVRWRTTGGSKQTVGLAGSFELTSHIIQDCDFEMDFRNCFLCIRMEDIKRCSTADVLEYDDTYTWVAHGLTKLSNNVSKEEGGTVKFYIHQATMKEVPEVIFKQKATFTMEIIPKLLPDIRKEEAVNKLNRASQLAKSIVLGKHIPDKDLNMKFRAQKSFTINELSHNLNHSQTEAIRKALTQPFTLIQGPPGTGKTVVGAHLVYWFNEVNQVNLEPMTTDEEEEETSDGRVLMYCGPSNKSVDVVAEKLLPLRDKLHLLRVYSEQMELSEFPYPGSNRRVSGYLREGKPLESLRPITLHHLIRQPSNEYSRKIREMDARIQRREEISHEEVTNYKKLLADARKLELSRHDIILCTCVTSSSKVLTDLLVSQVIIDESGMCTEPETLVPIVSHKNAQSIVLIGDHRQLRPVVKNYVCRTLKVDHSLFERYQERALLLDTQYRMHSDICKFPSDEFYNGRLRTSPSLKLQPSLFYYQRYSCPLLFGKVEGQEQSLVVTSEEGNSNSKANIIEAEQAVRLAKLLVSRSVEPKDIAILTPYNAQVAEVTKRLQDQGLKEVTACTIMKSQGSEWRYVIFSTVRSTSADELDSRPTYSWLRHHLGFLADPNQINVALTRAKEGLCILGNPLLLKCSHLWGRLLQHYMQNRAVANCSEINVFVPRRR</sequence>
<keyword evidence="3" id="KW-0378">Hydrolase</keyword>
<dbReference type="GO" id="GO:0005524">
    <property type="term" value="F:ATP binding"/>
    <property type="evidence" value="ECO:0007669"/>
    <property type="project" value="UniProtKB-KW"/>
</dbReference>
<dbReference type="CDD" id="cd18808">
    <property type="entry name" value="SF1_C_Upf1"/>
    <property type="match status" value="2"/>
</dbReference>
<keyword evidence="5" id="KW-0067">ATP-binding</keyword>
<organism evidence="7 8">
    <name type="scientific">Engystomops pustulosus</name>
    <name type="common">Tungara frog</name>
    <name type="synonym">Physalaemus pustulosus</name>
    <dbReference type="NCBI Taxonomy" id="76066"/>
    <lineage>
        <taxon>Eukaryota</taxon>
        <taxon>Metazoa</taxon>
        <taxon>Chordata</taxon>
        <taxon>Craniata</taxon>
        <taxon>Vertebrata</taxon>
        <taxon>Euteleostomi</taxon>
        <taxon>Amphibia</taxon>
        <taxon>Batrachia</taxon>
        <taxon>Anura</taxon>
        <taxon>Neobatrachia</taxon>
        <taxon>Hyloidea</taxon>
        <taxon>Leptodactylidae</taxon>
        <taxon>Leiuperinae</taxon>
        <taxon>Engystomops</taxon>
    </lineage>
</organism>
<protein>
    <recommendedName>
        <fullName evidence="6">RNB domain-containing protein</fullName>
    </recommendedName>
</protein>
<dbReference type="InterPro" id="IPR050534">
    <property type="entry name" value="Coronavir_polyprotein_1ab"/>
</dbReference>
<dbReference type="Pfam" id="PF13086">
    <property type="entry name" value="AAA_11"/>
    <property type="match status" value="2"/>
</dbReference>
<dbReference type="Proteomes" id="UP000824782">
    <property type="component" value="Unassembled WGS sequence"/>
</dbReference>
<accession>A0AAV7B1B4</accession>
<name>A0AAV7B1B4_ENGPU</name>
<dbReference type="GO" id="GO:0003723">
    <property type="term" value="F:RNA binding"/>
    <property type="evidence" value="ECO:0007669"/>
    <property type="project" value="InterPro"/>
</dbReference>
<dbReference type="GO" id="GO:0004540">
    <property type="term" value="F:RNA nuclease activity"/>
    <property type="evidence" value="ECO:0007669"/>
    <property type="project" value="InterPro"/>
</dbReference>
<evidence type="ECO:0000313" key="7">
    <source>
        <dbReference type="EMBL" id="KAG8567172.1"/>
    </source>
</evidence>
<dbReference type="InterPro" id="IPR041677">
    <property type="entry name" value="DNA2/NAM7_AAA_11"/>
</dbReference>
<dbReference type="EMBL" id="WNYA01000006">
    <property type="protein sequence ID" value="KAG8567172.1"/>
    <property type="molecule type" value="Genomic_DNA"/>
</dbReference>
<dbReference type="GO" id="GO:0043139">
    <property type="term" value="F:5'-3' DNA helicase activity"/>
    <property type="evidence" value="ECO:0007669"/>
    <property type="project" value="TreeGrafter"/>
</dbReference>
<dbReference type="PANTHER" id="PTHR43788:SF16">
    <property type="entry name" value="HELICASE WITH ZINC FINGER 2"/>
    <property type="match status" value="1"/>
</dbReference>
<evidence type="ECO:0000256" key="4">
    <source>
        <dbReference type="ARBA" id="ARBA00022806"/>
    </source>
</evidence>
<dbReference type="SUPFAM" id="SSF50249">
    <property type="entry name" value="Nucleic acid-binding proteins"/>
    <property type="match status" value="2"/>
</dbReference>
<dbReference type="FunFam" id="3.40.50.300:FF:001313">
    <property type="entry name" value="Helicase with zinc finger domain 2"/>
    <property type="match status" value="1"/>
</dbReference>
<evidence type="ECO:0000313" key="8">
    <source>
        <dbReference type="Proteomes" id="UP000824782"/>
    </source>
</evidence>
<evidence type="ECO:0000256" key="5">
    <source>
        <dbReference type="ARBA" id="ARBA00022840"/>
    </source>
</evidence>
<dbReference type="Pfam" id="PF00773">
    <property type="entry name" value="RNB"/>
    <property type="match status" value="1"/>
</dbReference>
<dbReference type="InterPro" id="IPR001900">
    <property type="entry name" value="RNase_II/R"/>
</dbReference>
<evidence type="ECO:0000256" key="1">
    <source>
        <dbReference type="ARBA" id="ARBA00007913"/>
    </source>
</evidence>
<proteinExistence type="inferred from homology"/>
<dbReference type="Pfam" id="PF25049">
    <property type="entry name" value="OB_HELZ2"/>
    <property type="match status" value="1"/>
</dbReference>
<keyword evidence="2" id="KW-0547">Nucleotide-binding</keyword>
<dbReference type="InterPro" id="IPR041679">
    <property type="entry name" value="DNA2/NAM7-like_C"/>
</dbReference>
<dbReference type="InterPro" id="IPR047187">
    <property type="entry name" value="SF1_C_Upf1"/>
</dbReference>
<evidence type="ECO:0000256" key="3">
    <source>
        <dbReference type="ARBA" id="ARBA00022801"/>
    </source>
</evidence>
<dbReference type="Pfam" id="PF13087">
    <property type="entry name" value="AAA_12"/>
    <property type="match status" value="2"/>
</dbReference>
<dbReference type="PANTHER" id="PTHR43788">
    <property type="entry name" value="DNA2/NAM7 HELICASE FAMILY MEMBER"/>
    <property type="match status" value="1"/>
</dbReference>
<dbReference type="FunFam" id="3.40.50.300:FF:001373">
    <property type="entry name" value="Helicase with zinc finger domain 2"/>
    <property type="match status" value="1"/>
</dbReference>
<comment type="caution">
    <text evidence="7">The sequence shown here is derived from an EMBL/GenBank/DDBJ whole genome shotgun (WGS) entry which is preliminary data.</text>
</comment>
<dbReference type="InterPro" id="IPR056787">
    <property type="entry name" value="OB_HELZ2"/>
</dbReference>
<dbReference type="InterPro" id="IPR012340">
    <property type="entry name" value="NA-bd_OB-fold"/>
</dbReference>
<gene>
    <name evidence="7" type="ORF">GDO81_013523</name>
</gene>